<keyword evidence="1" id="KW-0472">Membrane</keyword>
<proteinExistence type="predicted"/>
<organism evidence="3 4">
    <name type="scientific">Buttiauxella selenatireducens</name>
    <dbReference type="NCBI Taxonomy" id="3073902"/>
    <lineage>
        <taxon>Bacteria</taxon>
        <taxon>Pseudomonadati</taxon>
        <taxon>Pseudomonadota</taxon>
        <taxon>Gammaproteobacteria</taxon>
        <taxon>Enterobacterales</taxon>
        <taxon>Enterobacteriaceae</taxon>
        <taxon>Buttiauxella</taxon>
    </lineage>
</organism>
<gene>
    <name evidence="3" type="ORF">RHD99_13290</name>
</gene>
<feature type="transmembrane region" description="Helical" evidence="1">
    <location>
        <begin position="387"/>
        <end position="405"/>
    </location>
</feature>
<feature type="transmembrane region" description="Helical" evidence="1">
    <location>
        <begin position="362"/>
        <end position="381"/>
    </location>
</feature>
<dbReference type="Proteomes" id="UP001246690">
    <property type="component" value="Chromosome"/>
</dbReference>
<feature type="transmembrane region" description="Helical" evidence="1">
    <location>
        <begin position="7"/>
        <end position="26"/>
    </location>
</feature>
<evidence type="ECO:0000259" key="2">
    <source>
        <dbReference type="Pfam" id="PF07916"/>
    </source>
</evidence>
<feature type="domain" description="TraG N-terminal Proteobacteria" evidence="2">
    <location>
        <begin position="9"/>
        <end position="477"/>
    </location>
</feature>
<sequence length="504" mass="55501">MSANSYLEYVLTVLGWLVSNGIWSIITSTGLFALPLLMKLIAHVLKAREQGADEGDAGGLTLAWMENTVYMAMLVVMFTCVPLLSVDITQMQLNTERSKQCNITVPAAPESSGYAPLVNEINGQTARVPMWWYLVHVVSKGVMNAATVTLPCKPDLRQLRFDVQHTRIGDRILTQELQDFVMECYAPSLVSLKQRAAELTDDEDQDVAWPGSSRFMTQPGYYDTEHARTPRPAWPYNSDRDAGLVDNGKGGYPTCQQWWADADIGLKSRLLARVKPDVWQTFRTLGTAKETQEEVVLRALVSTRNMTVSPDGQAYSGYGGEVEGSFFHGVTRVIASTGNRLTAIAAFPAFDSLRQALPMVQAILQMALIICIPLVTVFSAYSVKTVLTLTFAQFGLIFLTFWWELARWLDSAMLSLLYESDTHSGWNLAGIQNVQDNMIMQFVLATMFLVLPAFWMGALGWAGLQVGGAIASSLRAGSEPAKQAGGEAAEQLKSVLTSILSKLR</sequence>
<keyword evidence="4" id="KW-1185">Reference proteome</keyword>
<feature type="transmembrane region" description="Helical" evidence="1">
    <location>
        <begin position="442"/>
        <end position="464"/>
    </location>
</feature>
<dbReference type="Pfam" id="PF07916">
    <property type="entry name" value="TraG_N"/>
    <property type="match status" value="1"/>
</dbReference>
<name>A0ABY9S4Z0_9ENTR</name>
<dbReference type="InterPro" id="IPR012931">
    <property type="entry name" value="TraG_N_Proteobacteria"/>
</dbReference>
<keyword evidence="1" id="KW-0812">Transmembrane</keyword>
<dbReference type="EMBL" id="CP133838">
    <property type="protein sequence ID" value="WMY72462.1"/>
    <property type="molecule type" value="Genomic_DNA"/>
</dbReference>
<keyword evidence="1" id="KW-1133">Transmembrane helix</keyword>
<evidence type="ECO:0000313" key="4">
    <source>
        <dbReference type="Proteomes" id="UP001246690"/>
    </source>
</evidence>
<evidence type="ECO:0000256" key="1">
    <source>
        <dbReference type="SAM" id="Phobius"/>
    </source>
</evidence>
<accession>A0ABY9S4Z0</accession>
<evidence type="ECO:0000313" key="3">
    <source>
        <dbReference type="EMBL" id="WMY72462.1"/>
    </source>
</evidence>
<dbReference type="RefSeq" id="WP_309874379.1">
    <property type="nucleotide sequence ID" value="NZ_CP133838.1"/>
</dbReference>
<protein>
    <submittedName>
        <fullName evidence="3">Conjugal transfer protein TraG N-terminal domain-containing protein</fullName>
    </submittedName>
</protein>
<reference evidence="3 4" key="1">
    <citation type="submission" date="2023-09" db="EMBL/GenBank/DDBJ databases">
        <title>Buttiauxella selenatireducens sp. nov., isolated from the rhizosphere of Cardamine hupingshanesis.</title>
        <authorList>
            <person name="Zhang S."/>
            <person name="Xu Z."/>
            <person name="Wang H."/>
            <person name="Guo Y."/>
        </authorList>
    </citation>
    <scope>NUCLEOTIDE SEQUENCE [LARGE SCALE GENOMIC DNA]</scope>
    <source>
        <strain evidence="3 4">R73</strain>
    </source>
</reference>